<dbReference type="InterPro" id="IPR014867">
    <property type="entry name" value="Spore_coat_CotH_CotH2/3/7"/>
</dbReference>
<dbReference type="Proteomes" id="UP000254000">
    <property type="component" value="Unassembled WGS sequence"/>
</dbReference>
<feature type="transmembrane region" description="Helical" evidence="1">
    <location>
        <begin position="12"/>
        <end position="30"/>
    </location>
</feature>
<gene>
    <name evidence="2" type="ORF">C1877_02100</name>
</gene>
<name>A0A369M739_9ACTN</name>
<dbReference type="Pfam" id="PF08757">
    <property type="entry name" value="CotH"/>
    <property type="match status" value="1"/>
</dbReference>
<dbReference type="OrthoDB" id="9779955at2"/>
<dbReference type="GeneID" id="78358506"/>
<evidence type="ECO:0000313" key="3">
    <source>
        <dbReference type="Proteomes" id="UP000254000"/>
    </source>
</evidence>
<keyword evidence="1" id="KW-0812">Transmembrane</keyword>
<keyword evidence="1" id="KW-0472">Membrane</keyword>
<proteinExistence type="predicted"/>
<organism evidence="2 3">
    <name type="scientific">Gordonibacter pamelaeae</name>
    <dbReference type="NCBI Taxonomy" id="471189"/>
    <lineage>
        <taxon>Bacteria</taxon>
        <taxon>Bacillati</taxon>
        <taxon>Actinomycetota</taxon>
        <taxon>Coriobacteriia</taxon>
        <taxon>Eggerthellales</taxon>
        <taxon>Eggerthellaceae</taxon>
        <taxon>Gordonibacter</taxon>
    </lineage>
</organism>
<evidence type="ECO:0000256" key="1">
    <source>
        <dbReference type="SAM" id="Phobius"/>
    </source>
</evidence>
<accession>A0A369M739</accession>
<keyword evidence="1" id="KW-1133">Transmembrane helix</keyword>
<dbReference type="EMBL" id="PPTS01000001">
    <property type="protein sequence ID" value="RDB67252.1"/>
    <property type="molecule type" value="Genomic_DNA"/>
</dbReference>
<dbReference type="AlphaFoldDB" id="A0A369M739"/>
<comment type="caution">
    <text evidence="2">The sequence shown here is derived from an EMBL/GenBank/DDBJ whole genome shotgun (WGS) entry which is preliminary data.</text>
</comment>
<protein>
    <submittedName>
        <fullName evidence="2">Spore coat protein CotH</fullName>
    </submittedName>
</protein>
<dbReference type="RefSeq" id="WP_015540003.1">
    <property type="nucleotide sequence ID" value="NZ_CABMMS010000001.1"/>
</dbReference>
<reference evidence="2 3" key="1">
    <citation type="journal article" date="2018" name="Elife">
        <title>Discovery and characterization of a prevalent human gut bacterial enzyme sufficient for the inactivation of a family of plant toxins.</title>
        <authorList>
            <person name="Koppel N."/>
            <person name="Bisanz J.E."/>
            <person name="Pandelia M.E."/>
            <person name="Turnbaugh P.J."/>
            <person name="Balskus E.P."/>
        </authorList>
    </citation>
    <scope>NUCLEOTIDE SEQUENCE [LARGE SCALE GENOMIC DNA]</scope>
    <source>
        <strain evidence="2 3">3C</strain>
    </source>
</reference>
<sequence length="529" mass="59518">MEALRGRKYQIIAMAAIVAVVAAGVVGTLTDSGGTDLPERYHQHEKAQQLADLPEADRVAASGTNIDAATFASHLPVVSIDTGEQEIPGERVISTEDAAVEAEAADATVAEDEHAGPVTLAADGSTTIPTSFSLFSNDGAANRLSDAAVLSTQAELRIRGHSSRLFDKKSYLVHFTEQDRLTARNLDVLDMGADNEWVLNGPFLDKTMIRNYLSMNIAGEIMPYTPDVRFCELFIDGKYQGVYLLMESVKHDDDRVALTDSDPKSAATSYIVSRDWEDATNATNVYDFLNVIRITRGAPLEVTYPSQRIITEEQFAWIEQDINAFEKALYSYDYDTSSYGYWNFIDVGTFVDYAVINEFTGNIDAGSYSTYFYKDVRGKLSAGPVWDFNNAFNNYMDSDLSDMGFFVNTKPVFYMLYKDEAFVHRVIARYRELREDSLSDERMLTMIDETIDYLGPAIERNYTVWGYSFDARAVHDDEKLFPEERNPGSFDEAVGQLKSYIVERGAWMDRNIENLRQLSHESVNKKYNH</sequence>
<keyword evidence="3" id="KW-1185">Reference proteome</keyword>
<evidence type="ECO:0000313" key="2">
    <source>
        <dbReference type="EMBL" id="RDB67252.1"/>
    </source>
</evidence>